<dbReference type="Pfam" id="PF01571">
    <property type="entry name" value="GCV_T"/>
    <property type="match status" value="1"/>
</dbReference>
<evidence type="ECO:0000313" key="3">
    <source>
        <dbReference type="EMBL" id="TKA09488.1"/>
    </source>
</evidence>
<keyword evidence="3" id="KW-0808">Transferase</keyword>
<dbReference type="Proteomes" id="UP000305778">
    <property type="component" value="Unassembled WGS sequence"/>
</dbReference>
<evidence type="ECO:0000259" key="2">
    <source>
        <dbReference type="Pfam" id="PF01571"/>
    </source>
</evidence>
<proteinExistence type="predicted"/>
<dbReference type="GO" id="GO:0016740">
    <property type="term" value="F:transferase activity"/>
    <property type="evidence" value="ECO:0007669"/>
    <property type="project" value="UniProtKB-KW"/>
</dbReference>
<accession>A0A4U0SKG8</accession>
<gene>
    <name evidence="3" type="ORF">FCI23_21785</name>
</gene>
<dbReference type="RefSeq" id="WP_136725620.1">
    <property type="nucleotide sequence ID" value="NZ_SUMC01000021.1"/>
</dbReference>
<reference evidence="3 4" key="1">
    <citation type="submission" date="2019-04" db="EMBL/GenBank/DDBJ databases">
        <title>Streptomyces oryziradicis sp. nov., a novel actinomycete isolated from rhizosphere soil of rice (Oryza sativa L.).</title>
        <authorList>
            <person name="Li C."/>
        </authorList>
    </citation>
    <scope>NUCLEOTIDE SEQUENCE [LARGE SCALE GENOMIC DNA]</scope>
    <source>
        <strain evidence="3 4">NEAU-C40</strain>
    </source>
</reference>
<name>A0A4U0SKG8_9ACTN</name>
<keyword evidence="4" id="KW-1185">Reference proteome</keyword>
<comment type="caution">
    <text evidence="3">The sequence shown here is derived from an EMBL/GenBank/DDBJ whole genome shotgun (WGS) entry which is preliminary data.</text>
</comment>
<feature type="domain" description="GCVT N-terminal" evidence="2">
    <location>
        <begin position="32"/>
        <end position="256"/>
    </location>
</feature>
<dbReference type="OrthoDB" id="2055370at2"/>
<evidence type="ECO:0000313" key="4">
    <source>
        <dbReference type="Proteomes" id="UP000305778"/>
    </source>
</evidence>
<dbReference type="PANTHER" id="PTHR43757">
    <property type="entry name" value="AMINOMETHYLTRANSFERASE"/>
    <property type="match status" value="1"/>
</dbReference>
<organism evidence="3 4">
    <name type="scientific">Actinacidiphila oryziradicis</name>
    <dbReference type="NCBI Taxonomy" id="2571141"/>
    <lineage>
        <taxon>Bacteria</taxon>
        <taxon>Bacillati</taxon>
        <taxon>Actinomycetota</taxon>
        <taxon>Actinomycetes</taxon>
        <taxon>Kitasatosporales</taxon>
        <taxon>Streptomycetaceae</taxon>
        <taxon>Actinacidiphila</taxon>
    </lineage>
</organism>
<dbReference type="SUPFAM" id="SSF103025">
    <property type="entry name" value="Folate-binding domain"/>
    <property type="match status" value="1"/>
</dbReference>
<dbReference type="Gene3D" id="3.30.1360.120">
    <property type="entry name" value="Probable tRNA modification gtpase trme, domain 1"/>
    <property type="match status" value="1"/>
</dbReference>
<dbReference type="InterPro" id="IPR006222">
    <property type="entry name" value="GCVT_N"/>
</dbReference>
<evidence type="ECO:0000256" key="1">
    <source>
        <dbReference type="SAM" id="MobiDB-lite"/>
    </source>
</evidence>
<sequence length="451" mass="49611">MSSESLESKIQRSGNPAHMLRNAPTGAFPFPIPSEYSNWRDEQESWNTTAVLFDQSFHMTDIYFEGPDLGRFLSDVAVNSFRTFGKNKAKQLIVCNDDGRLIGDAILFGLEDDKVSLVGTPSAPNWVAYQAETGGYDVKVTRDERTVENKGKRLIYRYQLQGPDALKIVEKAQGGPVDRIKFFNIGEFTIAGRPVRALNHTMVGIPGQEMTGLEMFGPADDGPAVLEALLEAGTEFGLRQGGALAYSTTAVESGWIGTFVPAIYTGERMKPYREWLRAGSYEGVASLGGSFASDDIEDYYVTPWDLGYGHVIKFDHDFIGRAALEELADQPHRRKVWLRWNDDDVARVIASSLFGGRDRAKYMSTPAAGYATFQHDKVLIGDRLVGATFRNAYTVNIGGWASLATIDEADAQDGAEVTVIWGEDNGGTEKPGVERHVQTPIRATISTTPLV</sequence>
<dbReference type="InterPro" id="IPR028896">
    <property type="entry name" value="GcvT/YgfZ/DmdA"/>
</dbReference>
<feature type="region of interest" description="Disordered" evidence="1">
    <location>
        <begin position="1"/>
        <end position="22"/>
    </location>
</feature>
<dbReference type="EMBL" id="SUMC01000021">
    <property type="protein sequence ID" value="TKA09488.1"/>
    <property type="molecule type" value="Genomic_DNA"/>
</dbReference>
<feature type="compositionally biased region" description="Basic and acidic residues" evidence="1">
    <location>
        <begin position="1"/>
        <end position="10"/>
    </location>
</feature>
<dbReference type="GO" id="GO:0005829">
    <property type="term" value="C:cytosol"/>
    <property type="evidence" value="ECO:0007669"/>
    <property type="project" value="TreeGrafter"/>
</dbReference>
<dbReference type="AlphaFoldDB" id="A0A4U0SKG8"/>
<dbReference type="InterPro" id="IPR027266">
    <property type="entry name" value="TrmE/GcvT-like"/>
</dbReference>
<protein>
    <submittedName>
        <fullName evidence="3">Aminomethyl transferase family protein</fullName>
    </submittedName>
</protein>
<dbReference type="PANTHER" id="PTHR43757:SF2">
    <property type="entry name" value="AMINOMETHYLTRANSFERASE, MITOCHONDRIAL"/>
    <property type="match status" value="1"/>
</dbReference>